<reference evidence="1" key="1">
    <citation type="submission" date="2021-04" db="EMBL/GenBank/DDBJ databases">
        <title>Characterizing Neisseria spp. as novel respiratory pathobionts in bronchiectasis.</title>
        <authorList>
            <person name="Li L."/>
            <person name="Mac Aogain M."/>
            <person name="Xu T."/>
            <person name="Jaggi T.K."/>
            <person name="Chan L.Y."/>
            <person name="Keir H.R."/>
            <person name="Dicker A.J."/>
            <person name="Qu J."/>
            <person name="Liu Y."/>
            <person name="Chen H.S."/>
            <person name="Koh M.S."/>
            <person name="Ong T.H."/>
            <person name="Lim A.Y.H."/>
            <person name="Abisheganaden J."/>
            <person name="Low T.B."/>
            <person name="Oliver B.G."/>
            <person name="Tan N.S."/>
            <person name="Fang M."/>
            <person name="Chalmers J.D."/>
            <person name="Chotirmall S.H."/>
        </authorList>
    </citation>
    <scope>NUCLEOTIDE SEQUENCE</scope>
    <source>
        <strain evidence="1">CG0073</strain>
    </source>
</reference>
<evidence type="ECO:0000313" key="2">
    <source>
        <dbReference type="Proteomes" id="UP001057336"/>
    </source>
</evidence>
<dbReference type="Proteomes" id="UP001057336">
    <property type="component" value="Chromosome"/>
</dbReference>
<gene>
    <name evidence="1" type="ORF">KCG53_03130</name>
</gene>
<evidence type="ECO:0000313" key="1">
    <source>
        <dbReference type="EMBL" id="UTG75981.1"/>
    </source>
</evidence>
<dbReference type="EMBL" id="CP073118">
    <property type="protein sequence ID" value="UTG75981.1"/>
    <property type="molecule type" value="Genomic_DNA"/>
</dbReference>
<accession>A0A9X9N787</accession>
<dbReference type="AlphaFoldDB" id="A0A9X9N787"/>
<name>A0A9X9N787_NEISU</name>
<dbReference type="SUPFAM" id="SSF52467">
    <property type="entry name" value="DHS-like NAD/FAD-binding domain"/>
    <property type="match status" value="1"/>
</dbReference>
<dbReference type="InterPro" id="IPR029035">
    <property type="entry name" value="DHS-like_NAD/FAD-binding_dom"/>
</dbReference>
<dbReference type="Gene3D" id="3.40.50.1220">
    <property type="entry name" value="TPP-binding domain"/>
    <property type="match status" value="1"/>
</dbReference>
<sequence length="940" mass="110237">MKFTQADIDSIITAQENDNLTIFIGAGFSKFSETTTIKFPSWGDLMIALKNDLNTQETDFLKIAQLYYLEFGEYKLYQKLREFVPLHAEPSDLHLQVFQLLKPKYVITTNWDNLLEKTVSNNGLFYDVIKTEADLIKSNLPKKLIKVHGSFDTHNIVFKEDDYLNYSINNPIFDNFLKHILSTTTVLFLGYSYSDSNLKQIIKWIEKNSEVSPPRFLLQKENYSSQRKYLENHGIKVLAPVSSSGNYEYKHLYEHFFSTIKNTKDGITLDNNEVSDTDVINYFYKKLVGLAELNCLLPEQITYLFSNCTVEYHQNCFELHFHSNPLTKIYSKFFDIIKIPEKLEQYSDKLNTIFSCFLSARVLFIKNAKITINVYDLIKDKSNESEDSDCFYEFISFSKSMPRTLFSLLTYSTNSINKDTRREPGILNENIALFKHLSLAITVNLAKKQYLSAIISKFNKSIATRKLVLENNLNLDSQNRLIKEDDYDIASELIGNNYLPMYREYIQPLVDLLGFKSIYKFYYDSIVDNEEHLNLEENKKNGGFGFTDKEQRSNDRLIQLLNFCAYNDVALDAYTEFQKLMQSYVLGKIKIHEVREKFELTKVDLFILIKYFKFKDLWSVIVKRVLGFVKDEPQEGNGGKFLSFTQDEKDYLVDAFENLSNLFITYGHYFYSNTISNSFLNLIMIIGLVNWESTELDEFLSSIKSIFLKRSIPIDYISSVNYFILIQYKLYKTTNPKILELVDVILEGFISCEFRKPFYQRINNDLSSVYRYADVTSMLYKNKKLVKKALFSLDNDFEKNLEMQRYFLERIFLPIYQISNAEIKELFTPYFDKVRISNWNQISKDQLYEEILRELDFLQYGFEVKQEFIDFMTHWIKNDLNKDVFSSLALLKVGGAEELLNFIDFLITSRNISQLEELRGLLKEKIQSIIDSAENTQQTT</sequence>
<proteinExistence type="predicted"/>
<dbReference type="Pfam" id="PF13289">
    <property type="entry name" value="SIR2_2"/>
    <property type="match status" value="1"/>
</dbReference>
<organism evidence="1 2">
    <name type="scientific">Neisseria subflava</name>
    <dbReference type="NCBI Taxonomy" id="28449"/>
    <lineage>
        <taxon>Bacteria</taxon>
        <taxon>Pseudomonadati</taxon>
        <taxon>Pseudomonadota</taxon>
        <taxon>Betaproteobacteria</taxon>
        <taxon>Neisseriales</taxon>
        <taxon>Neisseriaceae</taxon>
        <taxon>Neisseria</taxon>
    </lineage>
</organism>
<protein>
    <submittedName>
        <fullName evidence="1">SIR2 family protein</fullName>
    </submittedName>
</protein>